<organism evidence="2 3">
    <name type="scientific">Acinetobacter boissieri</name>
    <dbReference type="NCBI Taxonomy" id="1219383"/>
    <lineage>
        <taxon>Bacteria</taxon>
        <taxon>Pseudomonadati</taxon>
        <taxon>Pseudomonadota</taxon>
        <taxon>Gammaproteobacteria</taxon>
        <taxon>Moraxellales</taxon>
        <taxon>Moraxellaceae</taxon>
        <taxon>Acinetobacter</taxon>
    </lineage>
</organism>
<keyword evidence="3" id="KW-1185">Reference proteome</keyword>
<feature type="transmembrane region" description="Helical" evidence="1">
    <location>
        <begin position="6"/>
        <end position="21"/>
    </location>
</feature>
<feature type="transmembrane region" description="Helical" evidence="1">
    <location>
        <begin position="42"/>
        <end position="58"/>
    </location>
</feature>
<evidence type="ECO:0008006" key="4">
    <source>
        <dbReference type="Google" id="ProtNLM"/>
    </source>
</evidence>
<evidence type="ECO:0000256" key="1">
    <source>
        <dbReference type="SAM" id="Phobius"/>
    </source>
</evidence>
<evidence type="ECO:0000313" key="2">
    <source>
        <dbReference type="EMBL" id="SDC04729.1"/>
    </source>
</evidence>
<protein>
    <recommendedName>
        <fullName evidence="4">DUF1634 domain-containing protein</fullName>
    </recommendedName>
</protein>
<dbReference type="AlphaFoldDB" id="A0A1G6IDW5"/>
<dbReference type="OrthoDB" id="6708927at2"/>
<dbReference type="Proteomes" id="UP000242501">
    <property type="component" value="Unassembled WGS sequence"/>
</dbReference>
<accession>A0A1G6IDW5</accession>
<proteinExistence type="predicted"/>
<gene>
    <name evidence="2" type="ORF">SAMN05421733_10884</name>
</gene>
<keyword evidence="1" id="KW-0472">Membrane</keyword>
<reference evidence="3" key="1">
    <citation type="submission" date="2016-09" db="EMBL/GenBank/DDBJ databases">
        <authorList>
            <person name="Varghese N."/>
            <person name="Submissions S."/>
        </authorList>
    </citation>
    <scope>NUCLEOTIDE SEQUENCE [LARGE SCALE GENOMIC DNA]</scope>
    <source>
        <strain evidence="3">ANC 4422</strain>
    </source>
</reference>
<dbReference type="EMBL" id="FMYL01000008">
    <property type="protein sequence ID" value="SDC04729.1"/>
    <property type="molecule type" value="Genomic_DNA"/>
</dbReference>
<evidence type="ECO:0000313" key="3">
    <source>
        <dbReference type="Proteomes" id="UP000242501"/>
    </source>
</evidence>
<keyword evidence="1" id="KW-1133">Transmembrane helix</keyword>
<name>A0A1G6IDW5_9GAMM</name>
<sequence length="93" mass="10907">MIIIFAWAMSYFSFYLLYLSSDKQKKIVSVSKLAIIAQKPRVFKALAFGLFFTTFILLSQHYSYSVAFFSFWIFATPLIFLLVLRNNQLKSKK</sequence>
<feature type="transmembrane region" description="Helical" evidence="1">
    <location>
        <begin position="64"/>
        <end position="84"/>
    </location>
</feature>
<dbReference type="RefSeq" id="WP_092748923.1">
    <property type="nucleotide sequence ID" value="NZ_FMYL01000008.1"/>
</dbReference>
<dbReference type="STRING" id="1219383.SAMN05421733_10884"/>
<keyword evidence="1" id="KW-0812">Transmembrane</keyword>